<dbReference type="PANTHER" id="PTHR23294">
    <property type="entry name" value="ET TRANSLATION PRODUCT-RELATED"/>
    <property type="match status" value="1"/>
</dbReference>
<name>A0A8J4PL66_9MYCE</name>
<evidence type="ECO:0000256" key="2">
    <source>
        <dbReference type="ARBA" id="ARBA00022692"/>
    </source>
</evidence>
<feature type="transmembrane region" description="Helical" evidence="5">
    <location>
        <begin position="162"/>
        <end position="180"/>
    </location>
</feature>
<evidence type="ECO:0000313" key="7">
    <source>
        <dbReference type="Proteomes" id="UP000695562"/>
    </source>
</evidence>
<keyword evidence="4 5" id="KW-0472">Membrane</keyword>
<dbReference type="Gene3D" id="1.20.1250.20">
    <property type="entry name" value="MFS general substrate transporter like domains"/>
    <property type="match status" value="1"/>
</dbReference>
<dbReference type="AlphaFoldDB" id="A0A8J4PL66"/>
<dbReference type="Pfam" id="PF05978">
    <property type="entry name" value="UNC-93"/>
    <property type="match status" value="1"/>
</dbReference>
<evidence type="ECO:0000313" key="6">
    <source>
        <dbReference type="EMBL" id="KAF2069912.1"/>
    </source>
</evidence>
<dbReference type="PANTHER" id="PTHR23294:SF6">
    <property type="entry name" value="MAJOR FACILITATOR SUPERFAMILY (MFS) PROFILE DOMAIN-CONTAINING PROTEIN"/>
    <property type="match status" value="1"/>
</dbReference>
<comment type="subcellular location">
    <subcellularLocation>
        <location evidence="1">Membrane</location>
        <topology evidence="1">Multi-pass membrane protein</topology>
    </subcellularLocation>
</comment>
<sequence>MIANNIDDDEYNDDDDQQQENNAIIKNDVIDKNEKDTNLLIKDTSSGVKIGSDGNQKYDEVELLDGADVISVSHSNEKSKKYQYRFKNGLLNSLYGSFKSIPNSIWRVVHIGFGFALVFFGYTPTQNITTKIHPEDGATGLTLLYLFFAFGCFFAPTIVNKLGIIVSLSISSMLYAVFVFCSIEKLSFLFIPACCLAGLAAAILWTSQNVYISRSSPTPEKLGTYFGVFQVVFSVGGITGNAITGAFSSSGLSITITLIVLGIITVIGAVITSLVRLPKFTVPNSPIMSSSVNPNIAMAEPIQQQQPEQPILQVLLSVFMSFTDKKFLLIVPLLILQGHSQGYFYETIPSMMDLSYIGLVMIMFSLVSLAGAVWGKILDLLGKSFMVKILGLMYCVSLGLSLIAYYKRPVFLFYIMAALNGAFDTLQTILIFGLIGSIYSNTENVAKFSAARFCTSIGTSFSFFIFDYIPVPFIILIIFVLVIVYMISLCYLLDYYLPKQNSFQTLSTKDDILSTSRNLPKSGMNDIDIDYDDDNSMNKI</sequence>
<reference evidence="6" key="1">
    <citation type="submission" date="2020-01" db="EMBL/GenBank/DDBJ databases">
        <title>Development of genomics and gene disruption for Polysphondylium violaceum indicates a role for the polyketide synthase stlB in stalk morphogenesis.</title>
        <authorList>
            <person name="Narita B."/>
            <person name="Kawabe Y."/>
            <person name="Kin K."/>
            <person name="Saito T."/>
            <person name="Gibbs R."/>
            <person name="Kuspa A."/>
            <person name="Muzny D."/>
            <person name="Queller D."/>
            <person name="Richards S."/>
            <person name="Strassman J."/>
            <person name="Sucgang R."/>
            <person name="Worley K."/>
            <person name="Schaap P."/>
        </authorList>
    </citation>
    <scope>NUCLEOTIDE SEQUENCE</scope>
    <source>
        <strain evidence="6">QSvi11</strain>
    </source>
</reference>
<dbReference type="Proteomes" id="UP000695562">
    <property type="component" value="Unassembled WGS sequence"/>
</dbReference>
<feature type="transmembrane region" description="Helical" evidence="5">
    <location>
        <begin position="253"/>
        <end position="275"/>
    </location>
</feature>
<gene>
    <name evidence="6" type="ORF">CYY_008764</name>
</gene>
<dbReference type="GO" id="GO:0016020">
    <property type="term" value="C:membrane"/>
    <property type="evidence" value="ECO:0007669"/>
    <property type="project" value="UniProtKB-SubCell"/>
</dbReference>
<dbReference type="OrthoDB" id="196103at2759"/>
<dbReference type="InterPro" id="IPR036259">
    <property type="entry name" value="MFS_trans_sf"/>
</dbReference>
<keyword evidence="2 5" id="KW-0812">Transmembrane</keyword>
<dbReference type="InterPro" id="IPR051617">
    <property type="entry name" value="UNC-93-like_regulator"/>
</dbReference>
<dbReference type="SUPFAM" id="SSF103473">
    <property type="entry name" value="MFS general substrate transporter"/>
    <property type="match status" value="1"/>
</dbReference>
<feature type="transmembrane region" description="Helical" evidence="5">
    <location>
        <begin position="356"/>
        <end position="375"/>
    </location>
</feature>
<feature type="transmembrane region" description="Helical" evidence="5">
    <location>
        <begin position="105"/>
        <end position="125"/>
    </location>
</feature>
<keyword evidence="3 5" id="KW-1133">Transmembrane helix</keyword>
<feature type="transmembrane region" description="Helical" evidence="5">
    <location>
        <begin position="387"/>
        <end position="406"/>
    </location>
</feature>
<evidence type="ECO:0000256" key="1">
    <source>
        <dbReference type="ARBA" id="ARBA00004141"/>
    </source>
</evidence>
<feature type="transmembrane region" description="Helical" evidence="5">
    <location>
        <begin position="137"/>
        <end position="155"/>
    </location>
</feature>
<evidence type="ECO:0000256" key="4">
    <source>
        <dbReference type="ARBA" id="ARBA00023136"/>
    </source>
</evidence>
<feature type="transmembrane region" description="Helical" evidence="5">
    <location>
        <begin position="448"/>
        <end position="466"/>
    </location>
</feature>
<organism evidence="6 7">
    <name type="scientific">Polysphondylium violaceum</name>
    <dbReference type="NCBI Taxonomy" id="133409"/>
    <lineage>
        <taxon>Eukaryota</taxon>
        <taxon>Amoebozoa</taxon>
        <taxon>Evosea</taxon>
        <taxon>Eumycetozoa</taxon>
        <taxon>Dictyostelia</taxon>
        <taxon>Dictyosteliales</taxon>
        <taxon>Dictyosteliaceae</taxon>
        <taxon>Polysphondylium</taxon>
    </lineage>
</organism>
<feature type="transmembrane region" description="Helical" evidence="5">
    <location>
        <begin position="472"/>
        <end position="493"/>
    </location>
</feature>
<protein>
    <submittedName>
        <fullName evidence="6">Uncharacterized protein</fullName>
    </submittedName>
</protein>
<feature type="transmembrane region" description="Helical" evidence="5">
    <location>
        <begin position="186"/>
        <end position="205"/>
    </location>
</feature>
<keyword evidence="7" id="KW-1185">Reference proteome</keyword>
<feature type="transmembrane region" description="Helical" evidence="5">
    <location>
        <begin position="225"/>
        <end position="247"/>
    </location>
</feature>
<proteinExistence type="predicted"/>
<evidence type="ECO:0000256" key="5">
    <source>
        <dbReference type="SAM" id="Phobius"/>
    </source>
</evidence>
<dbReference type="InterPro" id="IPR010291">
    <property type="entry name" value="Ion_channel_UNC-93"/>
</dbReference>
<comment type="caution">
    <text evidence="6">The sequence shown here is derived from an EMBL/GenBank/DDBJ whole genome shotgun (WGS) entry which is preliminary data.</text>
</comment>
<evidence type="ECO:0000256" key="3">
    <source>
        <dbReference type="ARBA" id="ARBA00022989"/>
    </source>
</evidence>
<accession>A0A8J4PL66</accession>
<feature type="transmembrane region" description="Helical" evidence="5">
    <location>
        <begin position="412"/>
        <end position="436"/>
    </location>
</feature>
<dbReference type="EMBL" id="AJWJ01000574">
    <property type="protein sequence ID" value="KAF2069912.1"/>
    <property type="molecule type" value="Genomic_DNA"/>
</dbReference>